<feature type="compositionally biased region" description="Basic and acidic residues" evidence="1">
    <location>
        <begin position="52"/>
        <end position="70"/>
    </location>
</feature>
<feature type="region of interest" description="Disordered" evidence="1">
    <location>
        <begin position="40"/>
        <end position="89"/>
    </location>
</feature>
<sequence>MLKTVREQKKNSKLEMIDIQRDFEGIGYSDFADMMCQKECAASSKNKINKKRREERSRRRENPTRGKGKEEEDEEEPEEEEGKERKGKK</sequence>
<evidence type="ECO:0000313" key="3">
    <source>
        <dbReference type="Proteomes" id="UP001359485"/>
    </source>
</evidence>
<dbReference type="Proteomes" id="UP001359485">
    <property type="component" value="Unassembled WGS sequence"/>
</dbReference>
<keyword evidence="3" id="KW-1185">Reference proteome</keyword>
<evidence type="ECO:0000313" key="2">
    <source>
        <dbReference type="EMBL" id="KAK6635482.1"/>
    </source>
</evidence>
<proteinExistence type="predicted"/>
<gene>
    <name evidence="2" type="ORF">RUM44_000734</name>
</gene>
<protein>
    <submittedName>
        <fullName evidence="2">Uncharacterized protein</fullName>
    </submittedName>
</protein>
<evidence type="ECO:0000256" key="1">
    <source>
        <dbReference type="SAM" id="MobiDB-lite"/>
    </source>
</evidence>
<reference evidence="2 3" key="1">
    <citation type="submission" date="2023-09" db="EMBL/GenBank/DDBJ databases">
        <title>Genomes of two closely related lineages of the louse Polyplax serrata with different host specificities.</title>
        <authorList>
            <person name="Martinu J."/>
            <person name="Tarabai H."/>
            <person name="Stefka J."/>
            <person name="Hypsa V."/>
        </authorList>
    </citation>
    <scope>NUCLEOTIDE SEQUENCE [LARGE SCALE GENOMIC DNA]</scope>
    <source>
        <strain evidence="2">98ZLc_SE</strain>
    </source>
</reference>
<name>A0ABR1B642_POLSC</name>
<feature type="compositionally biased region" description="Acidic residues" evidence="1">
    <location>
        <begin position="71"/>
        <end position="81"/>
    </location>
</feature>
<comment type="caution">
    <text evidence="2">The sequence shown here is derived from an EMBL/GenBank/DDBJ whole genome shotgun (WGS) entry which is preliminary data.</text>
</comment>
<accession>A0ABR1B642</accession>
<dbReference type="EMBL" id="JAWJWF010000003">
    <property type="protein sequence ID" value="KAK6635482.1"/>
    <property type="molecule type" value="Genomic_DNA"/>
</dbReference>
<organism evidence="2 3">
    <name type="scientific">Polyplax serrata</name>
    <name type="common">Common mouse louse</name>
    <dbReference type="NCBI Taxonomy" id="468196"/>
    <lineage>
        <taxon>Eukaryota</taxon>
        <taxon>Metazoa</taxon>
        <taxon>Ecdysozoa</taxon>
        <taxon>Arthropoda</taxon>
        <taxon>Hexapoda</taxon>
        <taxon>Insecta</taxon>
        <taxon>Pterygota</taxon>
        <taxon>Neoptera</taxon>
        <taxon>Paraneoptera</taxon>
        <taxon>Psocodea</taxon>
        <taxon>Troctomorpha</taxon>
        <taxon>Phthiraptera</taxon>
        <taxon>Anoplura</taxon>
        <taxon>Polyplacidae</taxon>
        <taxon>Polyplax</taxon>
    </lineage>
</organism>